<feature type="domain" description="UDP-galactopyranose mutase C-terminal" evidence="8">
    <location>
        <begin position="454"/>
        <end position="663"/>
    </location>
</feature>
<evidence type="ECO:0000256" key="5">
    <source>
        <dbReference type="ARBA" id="ARBA00023235"/>
    </source>
</evidence>
<comment type="cofactor">
    <cofactor evidence="1">
        <name>FAD</name>
        <dbReference type="ChEBI" id="CHEBI:57692"/>
    </cofactor>
</comment>
<evidence type="ECO:0000313" key="10">
    <source>
        <dbReference type="Proteomes" id="UP001321475"/>
    </source>
</evidence>
<proteinExistence type="inferred from homology"/>
<evidence type="ECO:0000259" key="7">
    <source>
        <dbReference type="Pfam" id="PF00535"/>
    </source>
</evidence>
<comment type="similarity">
    <text evidence="2">Belongs to the UDP-galactopyranose/dTDP-fucopyranose mutase family.</text>
</comment>
<dbReference type="Pfam" id="PF00535">
    <property type="entry name" value="Glycos_transf_2"/>
    <property type="match status" value="1"/>
</dbReference>
<dbReference type="SUPFAM" id="SSF51971">
    <property type="entry name" value="Nucleotide-binding domain"/>
    <property type="match status" value="1"/>
</dbReference>
<protein>
    <recommendedName>
        <fullName evidence="11">UDP-galactopyranose mutase</fullName>
    </recommendedName>
</protein>
<dbReference type="SUPFAM" id="SSF53448">
    <property type="entry name" value="Nucleotide-diphospho-sugar transferases"/>
    <property type="match status" value="1"/>
</dbReference>
<evidence type="ECO:0000256" key="4">
    <source>
        <dbReference type="ARBA" id="ARBA00022827"/>
    </source>
</evidence>
<gene>
    <name evidence="9" type="ORF">GCM10025865_21410</name>
</gene>
<evidence type="ECO:0000313" key="9">
    <source>
        <dbReference type="EMBL" id="BDZ42842.1"/>
    </source>
</evidence>
<evidence type="ECO:0000259" key="8">
    <source>
        <dbReference type="Pfam" id="PF03275"/>
    </source>
</evidence>
<dbReference type="NCBIfam" id="TIGR00031">
    <property type="entry name" value="UDP-GALP_mutase"/>
    <property type="match status" value="1"/>
</dbReference>
<accession>A0ABM8G421</accession>
<keyword evidence="10" id="KW-1185">Reference proteome</keyword>
<dbReference type="InterPro" id="IPR004379">
    <property type="entry name" value="UDP-GALP_mutase"/>
</dbReference>
<reference evidence="10" key="1">
    <citation type="journal article" date="2019" name="Int. J. Syst. Evol. Microbiol.">
        <title>The Global Catalogue of Microorganisms (GCM) 10K type strain sequencing project: providing services to taxonomists for standard genome sequencing and annotation.</title>
        <authorList>
            <consortium name="The Broad Institute Genomics Platform"/>
            <consortium name="The Broad Institute Genome Sequencing Center for Infectious Disease"/>
            <person name="Wu L."/>
            <person name="Ma J."/>
        </authorList>
    </citation>
    <scope>NUCLEOTIDE SEQUENCE [LARGE SCALE GENOMIC DNA]</scope>
    <source>
        <strain evidence="10">NBRC 108565</strain>
    </source>
</reference>
<dbReference type="Proteomes" id="UP001321475">
    <property type="component" value="Chromosome"/>
</dbReference>
<dbReference type="InterPro" id="IPR015899">
    <property type="entry name" value="UDP-GalPyranose_mutase_C"/>
</dbReference>
<dbReference type="InterPro" id="IPR001173">
    <property type="entry name" value="Glyco_trans_2-like"/>
</dbReference>
<dbReference type="PANTHER" id="PTHR21197:SF0">
    <property type="entry name" value="UDP-GALACTOPYRANOSE MUTASE"/>
    <property type="match status" value="1"/>
</dbReference>
<evidence type="ECO:0000256" key="3">
    <source>
        <dbReference type="ARBA" id="ARBA00022630"/>
    </source>
</evidence>
<evidence type="ECO:0000256" key="6">
    <source>
        <dbReference type="SAM" id="MobiDB-lite"/>
    </source>
</evidence>
<feature type="region of interest" description="Disordered" evidence="6">
    <location>
        <begin position="265"/>
        <end position="286"/>
    </location>
</feature>
<keyword evidence="4" id="KW-0274">FAD</keyword>
<dbReference type="EMBL" id="AP027729">
    <property type="protein sequence ID" value="BDZ42842.1"/>
    <property type="molecule type" value="Genomic_DNA"/>
</dbReference>
<keyword evidence="5" id="KW-0413">Isomerase</keyword>
<dbReference type="Gene3D" id="3.90.550.10">
    <property type="entry name" value="Spore Coat Polysaccharide Biosynthesis Protein SpsA, Chain A"/>
    <property type="match status" value="1"/>
</dbReference>
<dbReference type="Pfam" id="PF03275">
    <property type="entry name" value="GLF"/>
    <property type="match status" value="1"/>
</dbReference>
<dbReference type="InterPro" id="IPR029044">
    <property type="entry name" value="Nucleotide-diphossugar_trans"/>
</dbReference>
<feature type="domain" description="Glycosyltransferase 2-like" evidence="7">
    <location>
        <begin position="18"/>
        <end position="172"/>
    </location>
</feature>
<evidence type="ECO:0000256" key="2">
    <source>
        <dbReference type="ARBA" id="ARBA00009321"/>
    </source>
</evidence>
<sequence>MGDESDAAAPLDGLQQFSVLLPVYDGDSPDFLERSFASVTQEQTRRPAEVVIVQDGPVRDELRRVLDRLRRRSEVPVVLVEIAENGGLARALDLGLERCSHEIVARQDADDVSRPLRFEVQVPYVEAGQDVVGSAIEEFVVEAEGGLVRVPPVGQDEIVRHTRFRSPFNHPSVVYRRAAVRAAGGYQDLPLMEDYWLFARMVDAGARVANVPDPLVLYRVGAGAYARRGGRRLLRSEIELQRRMWRAGMTPWWLFAANVAVRGGTASSPRRSDAGPTAPSCVGTRDRVGGRYAGRADQGEERGVDVDLVVVGSGFFGLTVAERVAAEHGRKVLVIDRREHIGGNAYSEVDAETGIEVHRYGAHLFHTSNERVWEYANRFTEFTGYVHRVYTTHRGEVFPMPINLGTINQFFRSAYTPDQARALVREQAAELGGRTPENLDEQGVNLIGRPLYEAFIRDYTAKQWQTDPRELPASIISRLPVRYTYDNRYFNDTHEGLPVDGYTAWIERMADHPNIEVRLGTDFFDESQPVNKANVVGNVPVLYTGPVDRYFDNAEGDLSWRTLDFEREVLPVGDFQGTTVMNYPDADVPYTRIHEFRHFHPERDYVKDKTVIMREFSRFAERGDEPYYPINTATDRERLLAYRELAKGEKDVLFGGRLGTYQYLDMHMAIGAALSMVDNKLTPHFEGGAGLA</sequence>
<dbReference type="Pfam" id="PF13450">
    <property type="entry name" value="NAD_binding_8"/>
    <property type="match status" value="1"/>
</dbReference>
<name>A0ABM8G421_9CELL</name>
<organism evidence="9 10">
    <name type="scientific">Paraoerskovia sediminicola</name>
    <dbReference type="NCBI Taxonomy" id="1138587"/>
    <lineage>
        <taxon>Bacteria</taxon>
        <taxon>Bacillati</taxon>
        <taxon>Actinomycetota</taxon>
        <taxon>Actinomycetes</taxon>
        <taxon>Micrococcales</taxon>
        <taxon>Cellulomonadaceae</taxon>
        <taxon>Paraoerskovia</taxon>
    </lineage>
</organism>
<evidence type="ECO:0000256" key="1">
    <source>
        <dbReference type="ARBA" id="ARBA00001974"/>
    </source>
</evidence>
<keyword evidence="3" id="KW-0285">Flavoprotein</keyword>
<dbReference type="SUPFAM" id="SSF54373">
    <property type="entry name" value="FAD-linked reductases, C-terminal domain"/>
    <property type="match status" value="1"/>
</dbReference>
<dbReference type="Gene3D" id="3.40.50.720">
    <property type="entry name" value="NAD(P)-binding Rossmann-like Domain"/>
    <property type="match status" value="3"/>
</dbReference>
<dbReference type="PANTHER" id="PTHR21197">
    <property type="entry name" value="UDP-GALACTOPYRANOSE MUTASE"/>
    <property type="match status" value="1"/>
</dbReference>
<evidence type="ECO:0008006" key="11">
    <source>
        <dbReference type="Google" id="ProtNLM"/>
    </source>
</evidence>